<keyword evidence="2" id="KW-1185">Reference proteome</keyword>
<evidence type="ECO:0000313" key="2">
    <source>
        <dbReference type="Proteomes" id="UP000236454"/>
    </source>
</evidence>
<dbReference type="STRING" id="477690.SAMN05216474_1893"/>
<reference evidence="1 2" key="1">
    <citation type="submission" date="2016-10" db="EMBL/GenBank/DDBJ databases">
        <authorList>
            <person name="de Groot N.N."/>
        </authorList>
    </citation>
    <scope>NUCLEOTIDE SEQUENCE [LARGE SCALE GENOMIC DNA]</scope>
    <source>
        <strain evidence="1 2">CGMCC 1.7005</strain>
    </source>
</reference>
<proteinExistence type="predicted"/>
<dbReference type="AlphaFoldDB" id="A0A1I7A4T4"/>
<accession>A0A1I7A4T4</accession>
<organism evidence="1 2">
    <name type="scientific">Lishizhenia tianjinensis</name>
    <dbReference type="NCBI Taxonomy" id="477690"/>
    <lineage>
        <taxon>Bacteria</taxon>
        <taxon>Pseudomonadati</taxon>
        <taxon>Bacteroidota</taxon>
        <taxon>Flavobacteriia</taxon>
        <taxon>Flavobacteriales</taxon>
        <taxon>Crocinitomicaceae</taxon>
        <taxon>Lishizhenia</taxon>
    </lineage>
</organism>
<dbReference type="OrthoDB" id="931346at2"/>
<evidence type="ECO:0008006" key="3">
    <source>
        <dbReference type="Google" id="ProtNLM"/>
    </source>
</evidence>
<dbReference type="Proteomes" id="UP000236454">
    <property type="component" value="Unassembled WGS sequence"/>
</dbReference>
<protein>
    <recommendedName>
        <fullName evidence="3">DUF4340 domain-containing protein</fullName>
    </recommendedName>
</protein>
<sequence length="342" mass="39103">MKKKQIIVLLTSVALLAVLGYYTQTALKNEGKSDPTELINFEVENVEEVDKIVIYDPLFNVDFTLVKKDEEWKDGNGNCVQDNPVENILEAFRKISFKGYVNDKLKPTVNKLMAAKAKQVDIYKNGKLVKTWFVGHGTPDHHGTYMLLQTPDIKSDQPVIMDMEGLNGIIEPRFFVDPKQWACSDLFAFEQNNIQGVELVNAQTPEESYNIQLENGDYVARTGEEVLNVNKQNLLSFLNAFDNIHFNQQNYTMNNAQIDSMKRTTPHYSLKITPKKGEVETYNFYDYIDDVPSRPDTNIFSMEYLWTFTKEDNLVRVQIGGRFGIGLGPILIGKDIFVETEN</sequence>
<dbReference type="EMBL" id="FPAS01000002">
    <property type="protein sequence ID" value="SFT69934.1"/>
    <property type="molecule type" value="Genomic_DNA"/>
</dbReference>
<evidence type="ECO:0000313" key="1">
    <source>
        <dbReference type="EMBL" id="SFT69934.1"/>
    </source>
</evidence>
<gene>
    <name evidence="1" type="ORF">SAMN05216474_1893</name>
</gene>
<dbReference type="RefSeq" id="WP_090248749.1">
    <property type="nucleotide sequence ID" value="NZ_FPAS01000002.1"/>
</dbReference>
<name>A0A1I7A4T4_9FLAO</name>